<dbReference type="SUPFAM" id="SSF54211">
    <property type="entry name" value="Ribosomal protein S5 domain 2-like"/>
    <property type="match status" value="1"/>
</dbReference>
<dbReference type="PRINTS" id="PR00418">
    <property type="entry name" value="TPI2FAMILY"/>
</dbReference>
<keyword evidence="7" id="KW-0460">Magnesium</keyword>
<evidence type="ECO:0000256" key="7">
    <source>
        <dbReference type="ARBA" id="ARBA00022842"/>
    </source>
</evidence>
<dbReference type="InterPro" id="IPR041423">
    <property type="entry name" value="GyrB_insert"/>
</dbReference>
<protein>
    <recommendedName>
        <fullName evidence="3">DNA topoisomerase (ATP-hydrolyzing)</fullName>
        <ecNumber evidence="3">5.6.2.2</ecNumber>
    </recommendedName>
</protein>
<proteinExistence type="inferred from homology"/>
<dbReference type="InterPro" id="IPR049353">
    <property type="entry name" value="GyrB_hook"/>
</dbReference>
<evidence type="ECO:0000256" key="3">
    <source>
        <dbReference type="ARBA" id="ARBA00012895"/>
    </source>
</evidence>
<dbReference type="GO" id="GO:0003918">
    <property type="term" value="F:DNA topoisomerase type II (double strand cut, ATP-hydrolyzing) activity"/>
    <property type="evidence" value="ECO:0007669"/>
    <property type="project" value="UniProtKB-EC"/>
</dbReference>
<dbReference type="InterPro" id="IPR001241">
    <property type="entry name" value="Topo_IIA"/>
</dbReference>
<evidence type="ECO:0000256" key="6">
    <source>
        <dbReference type="ARBA" id="ARBA00022840"/>
    </source>
</evidence>
<dbReference type="PROSITE" id="PS50880">
    <property type="entry name" value="TOPRIM"/>
    <property type="match status" value="1"/>
</dbReference>
<dbReference type="Gene3D" id="3.30.230.10">
    <property type="match status" value="1"/>
</dbReference>
<name>A0A382MU79_9ZZZZ</name>
<dbReference type="Gene3D" id="3.10.20.690">
    <property type="match status" value="1"/>
</dbReference>
<dbReference type="PRINTS" id="PR01159">
    <property type="entry name" value="DNAGYRASEB"/>
</dbReference>
<dbReference type="Gene3D" id="3.40.50.670">
    <property type="match status" value="1"/>
</dbReference>
<dbReference type="SUPFAM" id="SSF56719">
    <property type="entry name" value="Type II DNA topoisomerase"/>
    <property type="match status" value="1"/>
</dbReference>
<dbReference type="CDD" id="cd03366">
    <property type="entry name" value="TOPRIM_TopoIIA_GyrB"/>
    <property type="match status" value="1"/>
</dbReference>
<dbReference type="Pfam" id="PF18053">
    <property type="entry name" value="GyrB_insert"/>
    <property type="match status" value="1"/>
</dbReference>
<dbReference type="EMBL" id="UINC01095869">
    <property type="protein sequence ID" value="SVC52296.1"/>
    <property type="molecule type" value="Genomic_DNA"/>
</dbReference>
<gene>
    <name evidence="12" type="ORF">METZ01_LOCUS305150</name>
</gene>
<keyword evidence="9" id="KW-0238">DNA-binding</keyword>
<dbReference type="GO" id="GO:0006265">
    <property type="term" value="P:DNA topological change"/>
    <property type="evidence" value="ECO:0007669"/>
    <property type="project" value="InterPro"/>
</dbReference>
<dbReference type="EC" id="5.6.2.2" evidence="3"/>
<dbReference type="GO" id="GO:0003677">
    <property type="term" value="F:DNA binding"/>
    <property type="evidence" value="ECO:0007669"/>
    <property type="project" value="UniProtKB-KW"/>
</dbReference>
<keyword evidence="4" id="KW-0963">Cytoplasm</keyword>
<dbReference type="InterPro" id="IPR013759">
    <property type="entry name" value="Topo_IIA_B_C"/>
</dbReference>
<evidence type="ECO:0000313" key="12">
    <source>
        <dbReference type="EMBL" id="SVC52296.1"/>
    </source>
</evidence>
<dbReference type="InterPro" id="IPR013760">
    <property type="entry name" value="Topo_IIA-like_dom_sf"/>
</dbReference>
<dbReference type="InterPro" id="IPR020568">
    <property type="entry name" value="Ribosomal_Su5_D2-typ_SF"/>
</dbReference>
<comment type="catalytic activity">
    <reaction evidence="1">
        <text>ATP-dependent breakage, passage and rejoining of double-stranded DNA.</text>
        <dbReference type="EC" id="5.6.2.2"/>
    </reaction>
</comment>
<feature type="non-terminal residue" evidence="12">
    <location>
        <position position="378"/>
    </location>
</feature>
<dbReference type="GO" id="GO:0005524">
    <property type="term" value="F:ATP binding"/>
    <property type="evidence" value="ECO:0007669"/>
    <property type="project" value="UniProtKB-KW"/>
</dbReference>
<dbReference type="PANTHER" id="PTHR45866">
    <property type="entry name" value="DNA GYRASE/TOPOISOMERASE SUBUNIT B"/>
    <property type="match status" value="1"/>
</dbReference>
<dbReference type="InterPro" id="IPR013506">
    <property type="entry name" value="Topo_IIA_bsu_dom2"/>
</dbReference>
<feature type="domain" description="Toprim" evidence="11">
    <location>
        <begin position="97"/>
        <end position="212"/>
    </location>
</feature>
<reference evidence="12" key="1">
    <citation type="submission" date="2018-05" db="EMBL/GenBank/DDBJ databases">
        <authorList>
            <person name="Lanie J.A."/>
            <person name="Ng W.-L."/>
            <person name="Kazmierczak K.M."/>
            <person name="Andrzejewski T.M."/>
            <person name="Davidsen T.M."/>
            <person name="Wayne K.J."/>
            <person name="Tettelin H."/>
            <person name="Glass J.I."/>
            <person name="Rusch D."/>
            <person name="Podicherti R."/>
            <person name="Tsui H.-C.T."/>
            <person name="Winkler M.E."/>
        </authorList>
    </citation>
    <scope>NUCLEOTIDE SEQUENCE</scope>
</reference>
<dbReference type="InterPro" id="IPR000565">
    <property type="entry name" value="Topo_IIA_B"/>
</dbReference>
<evidence type="ECO:0000256" key="4">
    <source>
        <dbReference type="ARBA" id="ARBA00022490"/>
    </source>
</evidence>
<evidence type="ECO:0000256" key="9">
    <source>
        <dbReference type="ARBA" id="ARBA00023125"/>
    </source>
</evidence>
<evidence type="ECO:0000256" key="1">
    <source>
        <dbReference type="ARBA" id="ARBA00000185"/>
    </source>
</evidence>
<dbReference type="PANTHER" id="PTHR45866:SF1">
    <property type="entry name" value="DNA GYRASE SUBUNIT B, MITOCHONDRIAL"/>
    <property type="match status" value="1"/>
</dbReference>
<dbReference type="InterPro" id="IPR034160">
    <property type="entry name" value="TOPRIM_GyrB"/>
</dbReference>
<evidence type="ECO:0000256" key="10">
    <source>
        <dbReference type="ARBA" id="ARBA00023235"/>
    </source>
</evidence>
<keyword evidence="10" id="KW-0413">Isomerase</keyword>
<dbReference type="SMART" id="SM00433">
    <property type="entry name" value="TOP2c"/>
    <property type="match status" value="1"/>
</dbReference>
<feature type="non-terminal residue" evidence="12">
    <location>
        <position position="1"/>
    </location>
</feature>
<evidence type="ECO:0000256" key="8">
    <source>
        <dbReference type="ARBA" id="ARBA00023029"/>
    </source>
</evidence>
<evidence type="ECO:0000256" key="2">
    <source>
        <dbReference type="ARBA" id="ARBA00010708"/>
    </source>
</evidence>
<dbReference type="Pfam" id="PF00204">
    <property type="entry name" value="DNA_gyraseB"/>
    <property type="match status" value="1"/>
</dbReference>
<accession>A0A382MU79</accession>
<evidence type="ECO:0000259" key="11">
    <source>
        <dbReference type="PROSITE" id="PS50880"/>
    </source>
</evidence>
<dbReference type="Pfam" id="PF01751">
    <property type="entry name" value="Toprim"/>
    <property type="match status" value="1"/>
</dbReference>
<evidence type="ECO:0000256" key="5">
    <source>
        <dbReference type="ARBA" id="ARBA00022741"/>
    </source>
</evidence>
<dbReference type="AlphaFoldDB" id="A0A382MU79"/>
<keyword evidence="5" id="KW-0547">Nucleotide-binding</keyword>
<dbReference type="InterPro" id="IPR006171">
    <property type="entry name" value="TOPRIM_dom"/>
</dbReference>
<comment type="similarity">
    <text evidence="2">Belongs to the type II topoisomerase GyrB family.</text>
</comment>
<dbReference type="Pfam" id="PF21249">
    <property type="entry name" value="GyrB_hook"/>
    <property type="match status" value="1"/>
</dbReference>
<dbReference type="InterPro" id="IPR014721">
    <property type="entry name" value="Ribsml_uS5_D2-typ_fold_subgr"/>
</dbReference>
<sequence length="378" mass="42922">VVSVKVPDPKFSSQTKDKLVSSEIKPIVEQEVYRHLSEYLQERPAEARMIATKMIEAARAREAARKARELTRRKGVFDGGGLPGKLSDCTEKDPGKSEVYLVEGESAGGSAKQGRDRKFQAILPLRGKIINVEKARIDKVLSSSEIITIITALGCGIKGEDWQLEKLRYHRIIIMTDADVDGSHIRTLLLTFFYRQMPELIEKGYIYTAQPPLYKLKKGKQEVYVKDDEELREQLLAEVLDQTRLILNKKGESIGGEALGKLISQYQKAQDSLLSLTHQYPEEVLQASMYLEQLAHLKGDKKVKNWSKKLEEKLNYSSLNGSKWKVKAVKNKEQNLTEPEVTLDRHGTETTWKLQPGFFRSKAYKDICSFGEHLNSLL</sequence>
<keyword evidence="6" id="KW-0067">ATP-binding</keyword>
<dbReference type="FunFam" id="3.40.50.670:FF:000001">
    <property type="entry name" value="DNA topoisomerase 2"/>
    <property type="match status" value="1"/>
</dbReference>
<organism evidence="12">
    <name type="scientific">marine metagenome</name>
    <dbReference type="NCBI Taxonomy" id="408172"/>
    <lineage>
        <taxon>unclassified sequences</taxon>
        <taxon>metagenomes</taxon>
        <taxon>ecological metagenomes</taxon>
    </lineage>
</organism>
<keyword evidence="8" id="KW-0799">Topoisomerase</keyword>